<accession>A0AAV5KEZ1</accession>
<organism evidence="2 3">
    <name type="scientific">Rubroshorea leprosula</name>
    <dbReference type="NCBI Taxonomy" id="152421"/>
    <lineage>
        <taxon>Eukaryota</taxon>
        <taxon>Viridiplantae</taxon>
        <taxon>Streptophyta</taxon>
        <taxon>Embryophyta</taxon>
        <taxon>Tracheophyta</taxon>
        <taxon>Spermatophyta</taxon>
        <taxon>Magnoliopsida</taxon>
        <taxon>eudicotyledons</taxon>
        <taxon>Gunneridae</taxon>
        <taxon>Pentapetalae</taxon>
        <taxon>rosids</taxon>
        <taxon>malvids</taxon>
        <taxon>Malvales</taxon>
        <taxon>Dipterocarpaceae</taxon>
        <taxon>Rubroshorea</taxon>
    </lineage>
</organism>
<name>A0AAV5KEZ1_9ROSI</name>
<evidence type="ECO:0000313" key="3">
    <source>
        <dbReference type="Proteomes" id="UP001054252"/>
    </source>
</evidence>
<reference evidence="2 3" key="1">
    <citation type="journal article" date="2021" name="Commun. Biol.">
        <title>The genome of Shorea leprosula (Dipterocarpaceae) highlights the ecological relevance of drought in aseasonal tropical rainforests.</title>
        <authorList>
            <person name="Ng K.K.S."/>
            <person name="Kobayashi M.J."/>
            <person name="Fawcett J.A."/>
            <person name="Hatakeyama M."/>
            <person name="Paape T."/>
            <person name="Ng C.H."/>
            <person name="Ang C.C."/>
            <person name="Tnah L.H."/>
            <person name="Lee C.T."/>
            <person name="Nishiyama T."/>
            <person name="Sese J."/>
            <person name="O'Brien M.J."/>
            <person name="Copetti D."/>
            <person name="Mohd Noor M.I."/>
            <person name="Ong R.C."/>
            <person name="Putra M."/>
            <person name="Sireger I.Z."/>
            <person name="Indrioko S."/>
            <person name="Kosugi Y."/>
            <person name="Izuno A."/>
            <person name="Isagi Y."/>
            <person name="Lee S.L."/>
            <person name="Shimizu K.K."/>
        </authorList>
    </citation>
    <scope>NUCLEOTIDE SEQUENCE [LARGE SCALE GENOMIC DNA]</scope>
    <source>
        <strain evidence="2">214</strain>
    </source>
</reference>
<dbReference type="Proteomes" id="UP001054252">
    <property type="component" value="Unassembled WGS sequence"/>
</dbReference>
<dbReference type="EMBL" id="BPVZ01000062">
    <property type="protein sequence ID" value="GKV23089.1"/>
    <property type="molecule type" value="Genomic_DNA"/>
</dbReference>
<protein>
    <submittedName>
        <fullName evidence="2">Uncharacterized protein</fullName>
    </submittedName>
</protein>
<sequence>MQNTRRKKTRGCDGAEIGKKMVQIREWKQGGDLQKEEESREKEKWLV</sequence>
<evidence type="ECO:0000256" key="1">
    <source>
        <dbReference type="SAM" id="MobiDB-lite"/>
    </source>
</evidence>
<proteinExistence type="predicted"/>
<comment type="caution">
    <text evidence="2">The sequence shown here is derived from an EMBL/GenBank/DDBJ whole genome shotgun (WGS) entry which is preliminary data.</text>
</comment>
<evidence type="ECO:0000313" key="2">
    <source>
        <dbReference type="EMBL" id="GKV23089.1"/>
    </source>
</evidence>
<feature type="region of interest" description="Disordered" evidence="1">
    <location>
        <begin position="28"/>
        <end position="47"/>
    </location>
</feature>
<gene>
    <name evidence="2" type="ORF">SLEP1_g32866</name>
</gene>
<dbReference type="AlphaFoldDB" id="A0AAV5KEZ1"/>
<keyword evidence="3" id="KW-1185">Reference proteome</keyword>